<dbReference type="AlphaFoldDB" id="A0A3D9R3N7"/>
<keyword evidence="7" id="KW-0732">Signal</keyword>
<dbReference type="PROSITE" id="PS51007">
    <property type="entry name" value="CYTC"/>
    <property type="match status" value="1"/>
</dbReference>
<evidence type="ECO:0000256" key="1">
    <source>
        <dbReference type="ARBA" id="ARBA00022448"/>
    </source>
</evidence>
<dbReference type="PANTHER" id="PTHR37823">
    <property type="entry name" value="CYTOCHROME C-553-LIKE"/>
    <property type="match status" value="1"/>
</dbReference>
<protein>
    <submittedName>
        <fullName evidence="9">Cytochrome c551</fullName>
    </submittedName>
</protein>
<keyword evidence="3 6" id="KW-0479">Metal-binding</keyword>
<dbReference type="InterPro" id="IPR051811">
    <property type="entry name" value="Cytochrome_c550/c551-like"/>
</dbReference>
<organism evidence="9 10">
    <name type="scientific">Paenibacillus taihuensis</name>
    <dbReference type="NCBI Taxonomy" id="1156355"/>
    <lineage>
        <taxon>Bacteria</taxon>
        <taxon>Bacillati</taxon>
        <taxon>Bacillota</taxon>
        <taxon>Bacilli</taxon>
        <taxon>Bacillales</taxon>
        <taxon>Paenibacillaceae</taxon>
        <taxon>Paenibacillus</taxon>
    </lineage>
</organism>
<evidence type="ECO:0000256" key="5">
    <source>
        <dbReference type="ARBA" id="ARBA00023004"/>
    </source>
</evidence>
<accession>A0A3D9R3N7</accession>
<dbReference type="GO" id="GO:0009055">
    <property type="term" value="F:electron transfer activity"/>
    <property type="evidence" value="ECO:0007669"/>
    <property type="project" value="InterPro"/>
</dbReference>
<comment type="caution">
    <text evidence="9">The sequence shown here is derived from an EMBL/GenBank/DDBJ whole genome shotgun (WGS) entry which is preliminary data.</text>
</comment>
<evidence type="ECO:0000256" key="4">
    <source>
        <dbReference type="ARBA" id="ARBA00022982"/>
    </source>
</evidence>
<evidence type="ECO:0000256" key="3">
    <source>
        <dbReference type="ARBA" id="ARBA00022723"/>
    </source>
</evidence>
<keyword evidence="2 6" id="KW-0349">Heme</keyword>
<keyword evidence="1" id="KW-0813">Transport</keyword>
<feature type="chain" id="PRO_5039473409" evidence="7">
    <location>
        <begin position="27"/>
        <end position="116"/>
    </location>
</feature>
<feature type="domain" description="Cytochrome c" evidence="8">
    <location>
        <begin position="39"/>
        <end position="116"/>
    </location>
</feature>
<gene>
    <name evidence="9" type="ORF">A8990_1315</name>
</gene>
<dbReference type="PANTHER" id="PTHR37823:SF4">
    <property type="entry name" value="MENAQUINOL-CYTOCHROME C REDUCTASE CYTOCHROME B_C SUBUNIT"/>
    <property type="match status" value="1"/>
</dbReference>
<dbReference type="PRINTS" id="PR00605">
    <property type="entry name" value="CYTCHROMECIC"/>
</dbReference>
<evidence type="ECO:0000259" key="8">
    <source>
        <dbReference type="PROSITE" id="PS51007"/>
    </source>
</evidence>
<evidence type="ECO:0000313" key="10">
    <source>
        <dbReference type="Proteomes" id="UP000256304"/>
    </source>
</evidence>
<proteinExistence type="predicted"/>
<evidence type="ECO:0000313" key="9">
    <source>
        <dbReference type="EMBL" id="REE69686.1"/>
    </source>
</evidence>
<dbReference type="Proteomes" id="UP000256304">
    <property type="component" value="Unassembled WGS sequence"/>
</dbReference>
<dbReference type="OrthoDB" id="7933886at2"/>
<dbReference type="InterPro" id="IPR036909">
    <property type="entry name" value="Cyt_c-like_dom_sf"/>
</dbReference>
<dbReference type="GO" id="GO:0020037">
    <property type="term" value="F:heme binding"/>
    <property type="evidence" value="ECO:0007669"/>
    <property type="project" value="InterPro"/>
</dbReference>
<feature type="signal peptide" evidence="7">
    <location>
        <begin position="1"/>
        <end position="26"/>
    </location>
</feature>
<sequence length="116" mass="12148">MPNHSTYTKNAAKWGVSLLPAVLATAFLSGCGSSSSVQTAAADVPKVFKSNCISCHGTDLQGRMGPSTNLTQVGKRMTKDEITKQIKDGGGGMPAFSSRLSAAEISDLADWLSKKK</sequence>
<evidence type="ECO:0000256" key="2">
    <source>
        <dbReference type="ARBA" id="ARBA00022617"/>
    </source>
</evidence>
<reference evidence="9 10" key="1">
    <citation type="submission" date="2018-08" db="EMBL/GenBank/DDBJ databases">
        <title>Genomic Encyclopedia of Type Strains, Phase III (KMG-III): the genomes of soil and plant-associated and newly described type strains.</title>
        <authorList>
            <person name="Whitman W."/>
        </authorList>
    </citation>
    <scope>NUCLEOTIDE SEQUENCE [LARGE SCALE GENOMIC DNA]</scope>
    <source>
        <strain evidence="9 10">CGMCC 1.10966</strain>
    </source>
</reference>
<dbReference type="Pfam" id="PF13442">
    <property type="entry name" value="Cytochrome_CBB3"/>
    <property type="match status" value="1"/>
</dbReference>
<dbReference type="InterPro" id="IPR008168">
    <property type="entry name" value="Cyt_C_IC"/>
</dbReference>
<keyword evidence="10" id="KW-1185">Reference proteome</keyword>
<dbReference type="EMBL" id="QTTN01000031">
    <property type="protein sequence ID" value="REE69686.1"/>
    <property type="molecule type" value="Genomic_DNA"/>
</dbReference>
<dbReference type="SUPFAM" id="SSF46626">
    <property type="entry name" value="Cytochrome c"/>
    <property type="match status" value="1"/>
</dbReference>
<dbReference type="GO" id="GO:0005506">
    <property type="term" value="F:iron ion binding"/>
    <property type="evidence" value="ECO:0007669"/>
    <property type="project" value="InterPro"/>
</dbReference>
<name>A0A3D9R3N7_9BACL</name>
<keyword evidence="4" id="KW-0249">Electron transport</keyword>
<keyword evidence="5 6" id="KW-0408">Iron</keyword>
<dbReference type="InterPro" id="IPR009056">
    <property type="entry name" value="Cyt_c-like_dom"/>
</dbReference>
<evidence type="ECO:0000256" key="6">
    <source>
        <dbReference type="PROSITE-ProRule" id="PRU00433"/>
    </source>
</evidence>
<dbReference type="Gene3D" id="1.10.760.10">
    <property type="entry name" value="Cytochrome c-like domain"/>
    <property type="match status" value="1"/>
</dbReference>
<dbReference type="RefSeq" id="WP_116191177.1">
    <property type="nucleotide sequence ID" value="NZ_QTTN01000031.1"/>
</dbReference>
<evidence type="ECO:0000256" key="7">
    <source>
        <dbReference type="SAM" id="SignalP"/>
    </source>
</evidence>